<feature type="compositionally biased region" description="Low complexity" evidence="3">
    <location>
        <begin position="187"/>
        <end position="232"/>
    </location>
</feature>
<dbReference type="SUPFAM" id="SSF57924">
    <property type="entry name" value="Inhibitor of apoptosis (IAP) repeat"/>
    <property type="match status" value="2"/>
</dbReference>
<dbReference type="PANTHER" id="PTHR46771:SF5">
    <property type="entry name" value="DETERIN"/>
    <property type="match status" value="1"/>
</dbReference>
<dbReference type="InterPro" id="IPR001370">
    <property type="entry name" value="BIR_rpt"/>
</dbReference>
<accession>A0A139A7N5</accession>
<gene>
    <name evidence="4" type="ORF">M427DRAFT_71826</name>
</gene>
<evidence type="ECO:0000313" key="5">
    <source>
        <dbReference type="Proteomes" id="UP000070544"/>
    </source>
</evidence>
<feature type="region of interest" description="Disordered" evidence="3">
    <location>
        <begin position="187"/>
        <end position="282"/>
    </location>
</feature>
<dbReference type="STRING" id="1344416.A0A139A7N5"/>
<keyword evidence="5" id="KW-1185">Reference proteome</keyword>
<dbReference type="OMA" id="WDIGDDP"/>
<evidence type="ECO:0000256" key="3">
    <source>
        <dbReference type="SAM" id="MobiDB-lite"/>
    </source>
</evidence>
<dbReference type="InterPro" id="IPR051190">
    <property type="entry name" value="Baculoviral_IAP"/>
</dbReference>
<dbReference type="CDD" id="cd00022">
    <property type="entry name" value="BIR"/>
    <property type="match status" value="1"/>
</dbReference>
<dbReference type="AlphaFoldDB" id="A0A139A7N5"/>
<feature type="region of interest" description="Disordered" evidence="3">
    <location>
        <begin position="295"/>
        <end position="326"/>
    </location>
</feature>
<feature type="region of interest" description="Disordered" evidence="3">
    <location>
        <begin position="382"/>
        <end position="402"/>
    </location>
</feature>
<reference evidence="4 5" key="1">
    <citation type="journal article" date="2015" name="Genome Biol. Evol.">
        <title>Phylogenomic analyses indicate that early fungi evolved digesting cell walls of algal ancestors of land plants.</title>
        <authorList>
            <person name="Chang Y."/>
            <person name="Wang S."/>
            <person name="Sekimoto S."/>
            <person name="Aerts A.L."/>
            <person name="Choi C."/>
            <person name="Clum A."/>
            <person name="LaButti K.M."/>
            <person name="Lindquist E.A."/>
            <person name="Yee Ngan C."/>
            <person name="Ohm R.A."/>
            <person name="Salamov A.A."/>
            <person name="Grigoriev I.V."/>
            <person name="Spatafora J.W."/>
            <person name="Berbee M.L."/>
        </authorList>
    </citation>
    <scope>NUCLEOTIDE SEQUENCE [LARGE SCALE GENOMIC DNA]</scope>
    <source>
        <strain evidence="4 5">JEL478</strain>
    </source>
</reference>
<dbReference type="GO" id="GO:0046872">
    <property type="term" value="F:metal ion binding"/>
    <property type="evidence" value="ECO:0007669"/>
    <property type="project" value="UniProtKB-KW"/>
</dbReference>
<dbReference type="PANTHER" id="PTHR46771">
    <property type="entry name" value="DETERIN"/>
    <property type="match status" value="1"/>
</dbReference>
<dbReference type="Proteomes" id="UP000070544">
    <property type="component" value="Unassembled WGS sequence"/>
</dbReference>
<dbReference type="OrthoDB" id="2196114at2759"/>
<evidence type="ECO:0000256" key="2">
    <source>
        <dbReference type="ARBA" id="ARBA00022833"/>
    </source>
</evidence>
<dbReference type="Gene3D" id="1.10.1170.10">
    <property type="entry name" value="Inhibitor Of Apoptosis Protein (2mihbC-IAP-1), Chain A"/>
    <property type="match status" value="2"/>
</dbReference>
<evidence type="ECO:0000256" key="1">
    <source>
        <dbReference type="ARBA" id="ARBA00022723"/>
    </source>
</evidence>
<dbReference type="Pfam" id="PF00653">
    <property type="entry name" value="BIR"/>
    <property type="match status" value="2"/>
</dbReference>
<dbReference type="PROSITE" id="PS50143">
    <property type="entry name" value="BIR_REPEAT_2"/>
    <property type="match status" value="2"/>
</dbReference>
<sequence>MQTLDARERTFATKHAHGSWLSKAKKAPLGPRSMALAGFLYKPTPASPLLTLCFACTASYSDWSKASPHPITVHAEINPECPWVACRMAREWWDDGRGSEEAWPNGERARMTRRETFLMVEAQWPFGEESSCSVEKMASAGFYFTPTSDSPDATTCAYCELELDGWEEGDVPREQHRKRRPECAVFTAAATSSPSSSSTSSTATATKPKLKPSTSTSSSTTASVAVAQTPAPKRAKPTVLPPPESSDPLKSAFFDIPPTPSTRGKRKRGPDTDTASQAEELPVVEVSVARRGKKAAAAAATKEDDTVAETPRRGRKGAASAAAKEDGDGTIVETLGRGKKGAAAMLAAAGASVDLGAGVEQVGETPRRGRKAAGAATAVVDGVEVDETPRRGKRGAGAAPATTAKTMRKAAAAALLAKAGLSLDLDGPAPPLALATSGAGKGKGKGKRVPLGEVDPITNTAATTATTATTGAKPAPDHPPLPAFLLHAATHTPTLTVGDALRAYGCAAIREAGRREKERREREVDEEVEGWWSWWEGVKGVEEGMGRFVV</sequence>
<organism evidence="4 5">
    <name type="scientific">Gonapodya prolifera (strain JEL478)</name>
    <name type="common">Monoblepharis prolifera</name>
    <dbReference type="NCBI Taxonomy" id="1344416"/>
    <lineage>
        <taxon>Eukaryota</taxon>
        <taxon>Fungi</taxon>
        <taxon>Fungi incertae sedis</taxon>
        <taxon>Chytridiomycota</taxon>
        <taxon>Chytridiomycota incertae sedis</taxon>
        <taxon>Monoblepharidomycetes</taxon>
        <taxon>Monoblepharidales</taxon>
        <taxon>Gonapodyaceae</taxon>
        <taxon>Gonapodya</taxon>
    </lineage>
</organism>
<keyword evidence="1" id="KW-0479">Metal-binding</keyword>
<name>A0A139A7N5_GONPJ</name>
<keyword evidence="2" id="KW-0862">Zinc</keyword>
<proteinExistence type="predicted"/>
<dbReference type="EMBL" id="KQ965785">
    <property type="protein sequence ID" value="KXS12688.1"/>
    <property type="molecule type" value="Genomic_DNA"/>
</dbReference>
<evidence type="ECO:0000313" key="4">
    <source>
        <dbReference type="EMBL" id="KXS12688.1"/>
    </source>
</evidence>
<protein>
    <submittedName>
        <fullName evidence="4">BIR-domain-containing protein</fullName>
    </submittedName>
</protein>
<dbReference type="SMART" id="SM00238">
    <property type="entry name" value="BIR"/>
    <property type="match status" value="2"/>
</dbReference>